<dbReference type="STRING" id="1447875.A0A2B7XB39"/>
<dbReference type="CDD" id="cd04301">
    <property type="entry name" value="NAT_SF"/>
    <property type="match status" value="1"/>
</dbReference>
<dbReference type="InterPro" id="IPR016181">
    <property type="entry name" value="Acyl_CoA_acyltransferase"/>
</dbReference>
<evidence type="ECO:0000313" key="2">
    <source>
        <dbReference type="EMBL" id="PGH06100.1"/>
    </source>
</evidence>
<keyword evidence="3" id="KW-1185">Reference proteome</keyword>
<dbReference type="OrthoDB" id="2744543at2759"/>
<dbReference type="EMBL" id="PDNB01000120">
    <property type="protein sequence ID" value="PGH06100.1"/>
    <property type="molecule type" value="Genomic_DNA"/>
</dbReference>
<feature type="domain" description="N-acetyltransferase" evidence="1">
    <location>
        <begin position="1"/>
        <end position="234"/>
    </location>
</feature>
<proteinExistence type="predicted"/>
<accession>A0A2B7XB39</accession>
<dbReference type="PROSITE" id="PS51186">
    <property type="entry name" value="GNAT"/>
    <property type="match status" value="1"/>
</dbReference>
<dbReference type="InterPro" id="IPR000182">
    <property type="entry name" value="GNAT_dom"/>
</dbReference>
<dbReference type="Proteomes" id="UP000223968">
    <property type="component" value="Unassembled WGS sequence"/>
</dbReference>
<sequence>MHLRPLSVSDLPAAASLVADAMRDDEIWQYLCPARMEYYSHYRDSFLRRMKLRLSKPGWVTYVAVTDADDEGEPISSHGGGKIVGYAAWERDGNSPAARKWRGKNDTFGCWIERFLQGIEGYYIDFFNLDKSVDKFNLATYLSATEGSFPSKIYPELWYLSTLAVHPSYQRRGIGTKLVEWGMEQARMEKVPVGLEPSIKGTGLYEKLGFRTISKSEWIEGQWVSAMLWEPPIEGAVEGPAREEEDRSVTKES</sequence>
<organism evidence="2 3">
    <name type="scientific">Helicocarpus griseus UAMH5409</name>
    <dbReference type="NCBI Taxonomy" id="1447875"/>
    <lineage>
        <taxon>Eukaryota</taxon>
        <taxon>Fungi</taxon>
        <taxon>Dikarya</taxon>
        <taxon>Ascomycota</taxon>
        <taxon>Pezizomycotina</taxon>
        <taxon>Eurotiomycetes</taxon>
        <taxon>Eurotiomycetidae</taxon>
        <taxon>Onygenales</taxon>
        <taxon>Ajellomycetaceae</taxon>
        <taxon>Helicocarpus</taxon>
    </lineage>
</organism>
<name>A0A2B7XB39_9EURO</name>
<dbReference type="Gene3D" id="3.40.630.30">
    <property type="match status" value="1"/>
</dbReference>
<dbReference type="SUPFAM" id="SSF55729">
    <property type="entry name" value="Acyl-CoA N-acyltransferases (Nat)"/>
    <property type="match status" value="1"/>
</dbReference>
<protein>
    <recommendedName>
        <fullName evidence="1">N-acetyltransferase domain-containing protein</fullName>
    </recommendedName>
</protein>
<evidence type="ECO:0000259" key="1">
    <source>
        <dbReference type="PROSITE" id="PS51186"/>
    </source>
</evidence>
<reference evidence="2 3" key="1">
    <citation type="submission" date="2017-10" db="EMBL/GenBank/DDBJ databases">
        <title>Comparative genomics in systemic dimorphic fungi from Ajellomycetaceae.</title>
        <authorList>
            <person name="Munoz J.F."/>
            <person name="Mcewen J.G."/>
            <person name="Clay O.K."/>
            <person name="Cuomo C.A."/>
        </authorList>
    </citation>
    <scope>NUCLEOTIDE SEQUENCE [LARGE SCALE GENOMIC DNA]</scope>
    <source>
        <strain evidence="2 3">UAMH5409</strain>
    </source>
</reference>
<dbReference type="PANTHER" id="PTHR42791">
    <property type="entry name" value="GNAT FAMILY ACETYLTRANSFERASE"/>
    <property type="match status" value="1"/>
</dbReference>
<dbReference type="GO" id="GO:0016747">
    <property type="term" value="F:acyltransferase activity, transferring groups other than amino-acyl groups"/>
    <property type="evidence" value="ECO:0007669"/>
    <property type="project" value="InterPro"/>
</dbReference>
<dbReference type="Pfam" id="PF13508">
    <property type="entry name" value="Acetyltransf_7"/>
    <property type="match status" value="1"/>
</dbReference>
<evidence type="ECO:0000313" key="3">
    <source>
        <dbReference type="Proteomes" id="UP000223968"/>
    </source>
</evidence>
<comment type="caution">
    <text evidence="2">The sequence shown here is derived from an EMBL/GenBank/DDBJ whole genome shotgun (WGS) entry which is preliminary data.</text>
</comment>
<dbReference type="InterPro" id="IPR052523">
    <property type="entry name" value="Trichothecene_AcTrans"/>
</dbReference>
<dbReference type="PANTHER" id="PTHR42791:SF1">
    <property type="entry name" value="N-ACETYLTRANSFERASE DOMAIN-CONTAINING PROTEIN"/>
    <property type="match status" value="1"/>
</dbReference>
<dbReference type="AlphaFoldDB" id="A0A2B7XB39"/>
<gene>
    <name evidence="2" type="ORF">AJ79_06634</name>
</gene>